<reference evidence="1 2" key="1">
    <citation type="journal article" date="2014" name="Int. J. Syst. Evol. Microbiol.">
        <title>Streptomyces hoynatensis sp. nov., isolated from deep marine sediment.</title>
        <authorList>
            <person name="Veyisoglu A."/>
            <person name="Sahin N."/>
        </authorList>
    </citation>
    <scope>NUCLEOTIDE SEQUENCE [LARGE SCALE GENOMIC DNA]</scope>
    <source>
        <strain evidence="1 2">KCTC 29097</strain>
    </source>
</reference>
<sequence>MLTESRLTEPALVQSGEWLTVSGCKRVLVVAHTIAYAKQLRYAVSLLESDLRAQAVFTVAPHAFGDGVVPYLRALGISVIPWRQALGMEFDLALAAGSRGIHEVRAPIIRMPHGAGHIKLLRRTEDPSGTHRRAAAMLNRSYLMREGRVVPAAIALPHSRDLDTLAWSCPEALSRATVVGDPSHDCLLASLPHRAVYRRALGIEEGQRLLVLSSTWGRSAFFSRLDALLPRLLSELPRDRFVIAVLVHPNVAAGHGTYQVRSWLASYLRRGVAVAPPTTDWPSLLVAADWVLGDHGSLTSYATLAGVPILLTSHPEDEVAPDSPAAALARRAPILSPAMPLAEQLDYAAAGFGPDRYREVCALLSSEPGRFPPRMRTLMYRLLGLSEPAYEPVMGPAPLPPPLSHWMAAGAEVPR</sequence>
<evidence type="ECO:0000313" key="1">
    <source>
        <dbReference type="EMBL" id="RKN45630.1"/>
    </source>
</evidence>
<evidence type="ECO:0000313" key="2">
    <source>
        <dbReference type="Proteomes" id="UP000272474"/>
    </source>
</evidence>
<dbReference type="SUPFAM" id="SSF53756">
    <property type="entry name" value="UDP-Glycosyltransferase/glycogen phosphorylase"/>
    <property type="match status" value="1"/>
</dbReference>
<keyword evidence="2" id="KW-1185">Reference proteome</keyword>
<name>A0A3A9ZBF7_9ACTN</name>
<accession>A0A3A9ZBF7</accession>
<proteinExistence type="predicted"/>
<organism evidence="1 2">
    <name type="scientific">Streptomyces hoynatensis</name>
    <dbReference type="NCBI Taxonomy" id="1141874"/>
    <lineage>
        <taxon>Bacteria</taxon>
        <taxon>Bacillati</taxon>
        <taxon>Actinomycetota</taxon>
        <taxon>Actinomycetes</taxon>
        <taxon>Kitasatosporales</taxon>
        <taxon>Streptomycetaceae</taxon>
        <taxon>Streptomyces</taxon>
    </lineage>
</organism>
<comment type="caution">
    <text evidence="1">The sequence shown here is derived from an EMBL/GenBank/DDBJ whole genome shotgun (WGS) entry which is preliminary data.</text>
</comment>
<dbReference type="AlphaFoldDB" id="A0A3A9ZBF7"/>
<dbReference type="Proteomes" id="UP000272474">
    <property type="component" value="Unassembled WGS sequence"/>
</dbReference>
<protein>
    <recommendedName>
        <fullName evidence="3">UDP-N-acetylglucosamine 2-epimerase domain-containing protein</fullName>
    </recommendedName>
</protein>
<gene>
    <name evidence="1" type="ORF">D7294_03930</name>
</gene>
<evidence type="ECO:0008006" key="3">
    <source>
        <dbReference type="Google" id="ProtNLM"/>
    </source>
</evidence>
<dbReference type="OrthoDB" id="3661391at2"/>
<dbReference type="EMBL" id="RBAL01000002">
    <property type="protein sequence ID" value="RKN45630.1"/>
    <property type="molecule type" value="Genomic_DNA"/>
</dbReference>